<keyword evidence="1" id="KW-0472">Membrane</keyword>
<feature type="transmembrane region" description="Helical" evidence="1">
    <location>
        <begin position="190"/>
        <end position="211"/>
    </location>
</feature>
<evidence type="ECO:0000313" key="2">
    <source>
        <dbReference type="EMBL" id="KAF7494434.1"/>
    </source>
</evidence>
<evidence type="ECO:0000256" key="1">
    <source>
        <dbReference type="SAM" id="Phobius"/>
    </source>
</evidence>
<dbReference type="Proteomes" id="UP000070412">
    <property type="component" value="Unassembled WGS sequence"/>
</dbReference>
<feature type="transmembrane region" description="Helical" evidence="1">
    <location>
        <begin position="310"/>
        <end position="327"/>
    </location>
</feature>
<organism evidence="2">
    <name type="scientific">Sarcoptes scabiei</name>
    <name type="common">Itch mite</name>
    <name type="synonym">Acarus scabiei</name>
    <dbReference type="NCBI Taxonomy" id="52283"/>
    <lineage>
        <taxon>Eukaryota</taxon>
        <taxon>Metazoa</taxon>
        <taxon>Ecdysozoa</taxon>
        <taxon>Arthropoda</taxon>
        <taxon>Chelicerata</taxon>
        <taxon>Arachnida</taxon>
        <taxon>Acari</taxon>
        <taxon>Acariformes</taxon>
        <taxon>Sarcoptiformes</taxon>
        <taxon>Astigmata</taxon>
        <taxon>Psoroptidia</taxon>
        <taxon>Sarcoptoidea</taxon>
        <taxon>Sarcoptidae</taxon>
        <taxon>Sarcoptinae</taxon>
        <taxon>Sarcoptes</taxon>
    </lineage>
</organism>
<dbReference type="AlphaFoldDB" id="A0A834RD45"/>
<name>A0A834RD45_SARSC</name>
<reference evidence="4" key="1">
    <citation type="journal article" date="2020" name="PLoS Negl. Trop. Dis.">
        <title>High-quality nuclear genome for Sarcoptes scabiei-A critical resource for a neglected parasite.</title>
        <authorList>
            <person name="Korhonen P.K."/>
            <person name="Gasser R.B."/>
            <person name="Ma G."/>
            <person name="Wang T."/>
            <person name="Stroehlein A.J."/>
            <person name="Young N.D."/>
            <person name="Ang C.S."/>
            <person name="Fernando D.D."/>
            <person name="Lu H.C."/>
            <person name="Taylor S."/>
            <person name="Reynolds S.L."/>
            <person name="Mofiz E."/>
            <person name="Najaraj S.H."/>
            <person name="Gowda H."/>
            <person name="Madugundu A."/>
            <person name="Renuse S."/>
            <person name="Holt D."/>
            <person name="Pandey A."/>
            <person name="Papenfuss A.T."/>
            <person name="Fischer K."/>
        </authorList>
    </citation>
    <scope>NUCLEOTIDE SEQUENCE [LARGE SCALE GENOMIC DNA]</scope>
</reference>
<protein>
    <submittedName>
        <fullName evidence="2 3">Uncharacterized protein</fullName>
    </submittedName>
</protein>
<proteinExistence type="predicted"/>
<feature type="transmembrane region" description="Helical" evidence="1">
    <location>
        <begin position="157"/>
        <end position="184"/>
    </location>
</feature>
<sequence length="428" mass="50688">MIKIVRNFRKDRSEWIRSKKSIYLIDQIESGYIDRKWNKKICSTLFIVNLYTLMTLIVIFFDPFDWFDSFRRTVCFRIIYGEQYFLVTICYILIDISILFIAYTNFIPLNENMFILLPYILINWALDLKNQKLYCKKIIEDCDRVTLKIIKLIIINFELLCTSIIATLYFFTSILSVGIVLHHLINENGIFIILLDLSTFIISIMNARLFLDFANNNTVYITVLKTFFCGNFKQINRNYRNNIDDCRDERIQTKSIQNYLNHHNDLCKLLRQANYAWSLGNFVTIIFNLPVNIILINIVIHYELSTIEKFIFFAMIIAHSLVMFNLIRSLHPIHKDAHRSRKYLQMMFVNHPKRSSQSSSPLLIQSLRLRIKLLNYLERLSSKQKQLGVSIGPGKPITHWKLWKLLSFYGAYFLNTYSVLNTKSSYSI</sequence>
<dbReference type="EMBL" id="WVUK01000053">
    <property type="protein sequence ID" value="KAF7494434.1"/>
    <property type="molecule type" value="Genomic_DNA"/>
</dbReference>
<feature type="transmembrane region" description="Helical" evidence="1">
    <location>
        <begin position="84"/>
        <end position="103"/>
    </location>
</feature>
<evidence type="ECO:0000313" key="3">
    <source>
        <dbReference type="EnsemblMetazoa" id="KAF7494434.1"/>
    </source>
</evidence>
<feature type="transmembrane region" description="Helical" evidence="1">
    <location>
        <begin position="275"/>
        <end position="298"/>
    </location>
</feature>
<reference evidence="2" key="2">
    <citation type="submission" date="2020-01" db="EMBL/GenBank/DDBJ databases">
        <authorList>
            <person name="Korhonen P.K.K."/>
            <person name="Guangxu M.G."/>
            <person name="Wang T.W."/>
            <person name="Stroehlein A.J.S."/>
            <person name="Young N.D."/>
            <person name="Ang C.-S.A."/>
            <person name="Fernando D.W.F."/>
            <person name="Lu H.L."/>
            <person name="Taylor S.T."/>
            <person name="Ehtesham M.E.M."/>
            <person name="Najaraj S.H.N."/>
            <person name="Harsha G.H.G."/>
            <person name="Madugundu A.M."/>
            <person name="Renuse S.R."/>
            <person name="Holt D.H."/>
            <person name="Pandey A.P."/>
            <person name="Papenfuss A.P."/>
            <person name="Gasser R.B.G."/>
            <person name="Fischer K.F."/>
        </authorList>
    </citation>
    <scope>NUCLEOTIDE SEQUENCE</scope>
    <source>
        <strain evidence="2">SSS_KF_BRIS2020</strain>
    </source>
</reference>
<keyword evidence="4" id="KW-1185">Reference proteome</keyword>
<reference evidence="3" key="3">
    <citation type="submission" date="2022-06" db="UniProtKB">
        <authorList>
            <consortium name="EnsemblMetazoa"/>
        </authorList>
    </citation>
    <scope>IDENTIFICATION</scope>
</reference>
<keyword evidence="1" id="KW-0812">Transmembrane</keyword>
<dbReference type="EnsemblMetazoa" id="SSS_6152s_mrna">
    <property type="protein sequence ID" value="KAF7494434.1"/>
    <property type="gene ID" value="SSS_6152"/>
</dbReference>
<dbReference type="OrthoDB" id="10412675at2759"/>
<accession>A0A834RD45</accession>
<feature type="transmembrane region" description="Helical" evidence="1">
    <location>
        <begin position="45"/>
        <end position="64"/>
    </location>
</feature>
<gene>
    <name evidence="2" type="ORF">SSS_6152</name>
</gene>
<evidence type="ECO:0000313" key="4">
    <source>
        <dbReference type="Proteomes" id="UP000070412"/>
    </source>
</evidence>
<keyword evidence="1" id="KW-1133">Transmembrane helix</keyword>